<keyword evidence="2" id="KW-1185">Reference proteome</keyword>
<reference evidence="1 2" key="1">
    <citation type="submission" date="2024-03" db="EMBL/GenBank/DDBJ databases">
        <title>Novel species of the genus Variovorax.</title>
        <authorList>
            <person name="Liu Q."/>
            <person name="Xin Y.-H."/>
        </authorList>
    </citation>
    <scope>NUCLEOTIDE SEQUENCE [LARGE SCALE GENOMIC DNA]</scope>
    <source>
        <strain evidence="1 2">KACC 18501</strain>
    </source>
</reference>
<evidence type="ECO:0000313" key="2">
    <source>
        <dbReference type="Proteomes" id="UP001363010"/>
    </source>
</evidence>
<protein>
    <submittedName>
        <fullName evidence="1">Uncharacterized protein</fullName>
    </submittedName>
</protein>
<organism evidence="1 2">
    <name type="scientific">Variovorax humicola</name>
    <dbReference type="NCBI Taxonomy" id="1769758"/>
    <lineage>
        <taxon>Bacteria</taxon>
        <taxon>Pseudomonadati</taxon>
        <taxon>Pseudomonadota</taxon>
        <taxon>Betaproteobacteria</taxon>
        <taxon>Burkholderiales</taxon>
        <taxon>Comamonadaceae</taxon>
        <taxon>Variovorax</taxon>
    </lineage>
</organism>
<evidence type="ECO:0000313" key="1">
    <source>
        <dbReference type="EMBL" id="MEJ8822420.1"/>
    </source>
</evidence>
<dbReference type="EMBL" id="JBBKZV010000004">
    <property type="protein sequence ID" value="MEJ8822420.1"/>
    <property type="molecule type" value="Genomic_DNA"/>
</dbReference>
<proteinExistence type="predicted"/>
<gene>
    <name evidence="1" type="ORF">WKW80_10260</name>
</gene>
<dbReference type="RefSeq" id="WP_340363463.1">
    <property type="nucleotide sequence ID" value="NZ_JBBKZV010000004.1"/>
</dbReference>
<sequence>MPSLREEYRQVTDALEAAYLADKAAYEALPRRSKDFWALQPPQSWPTAGEFKPWFEARLALLEAEKHVIAMLRARCDLVRQKLGRAGIELRLRTANYPAYMEQIVDTVPDDLHLADFMRVPQVGDESTAATRAAAPLQAH</sequence>
<name>A0ABU8VXS7_9BURK</name>
<comment type="caution">
    <text evidence="1">The sequence shown here is derived from an EMBL/GenBank/DDBJ whole genome shotgun (WGS) entry which is preliminary data.</text>
</comment>
<accession>A0ABU8VXS7</accession>
<dbReference type="Proteomes" id="UP001363010">
    <property type="component" value="Unassembled WGS sequence"/>
</dbReference>